<evidence type="ECO:0000256" key="2">
    <source>
        <dbReference type="ARBA" id="ARBA00003015"/>
    </source>
</evidence>
<dbReference type="RefSeq" id="WP_223420460.1">
    <property type="nucleotide sequence ID" value="NZ_JAIPME010000002.1"/>
</dbReference>
<comment type="caution">
    <text evidence="8">The sequence shown here is derived from an EMBL/GenBank/DDBJ whole genome shotgun (WGS) entry which is preliminary data.</text>
</comment>
<keyword evidence="6 7" id="KW-0819">tRNA processing</keyword>
<evidence type="ECO:0000256" key="1">
    <source>
        <dbReference type="ARBA" id="ARBA00000142"/>
    </source>
</evidence>
<protein>
    <recommendedName>
        <fullName evidence="7">tRNA (guanine-N(7)-)-methyltransferase</fullName>
        <ecNumber evidence="7">2.1.1.33</ecNumber>
    </recommendedName>
    <alternativeName>
        <fullName evidence="7">tRNA (guanine(46)-N(7))-methyltransferase</fullName>
    </alternativeName>
    <alternativeName>
        <fullName evidence="7">tRNA(m7G46)-methyltransferase</fullName>
    </alternativeName>
</protein>
<feature type="binding site" evidence="7">
    <location>
        <position position="153"/>
    </location>
    <ligand>
        <name>substrate</name>
    </ligand>
</feature>
<dbReference type="PANTHER" id="PTHR23417:SF14">
    <property type="entry name" value="PENTACOTRIPEPTIDE-REPEAT REGION OF PRORP DOMAIN-CONTAINING PROTEIN"/>
    <property type="match status" value="1"/>
</dbReference>
<dbReference type="SUPFAM" id="SSF53335">
    <property type="entry name" value="S-adenosyl-L-methionine-dependent methyltransferases"/>
    <property type="match status" value="1"/>
</dbReference>
<comment type="catalytic activity">
    <reaction evidence="1 7">
        <text>guanosine(46) in tRNA + S-adenosyl-L-methionine = N(7)-methylguanosine(46) in tRNA + S-adenosyl-L-homocysteine</text>
        <dbReference type="Rhea" id="RHEA:42708"/>
        <dbReference type="Rhea" id="RHEA-COMP:10188"/>
        <dbReference type="Rhea" id="RHEA-COMP:10189"/>
        <dbReference type="ChEBI" id="CHEBI:57856"/>
        <dbReference type="ChEBI" id="CHEBI:59789"/>
        <dbReference type="ChEBI" id="CHEBI:74269"/>
        <dbReference type="ChEBI" id="CHEBI:74480"/>
        <dbReference type="EC" id="2.1.1.33"/>
    </reaction>
</comment>
<comment type="function">
    <text evidence="2 7">Catalyzes the formation of N(7)-methylguanine at position 46 (m7G46) in tRNA.</text>
</comment>
<dbReference type="HAMAP" id="MF_01057">
    <property type="entry name" value="tRNA_methyltr_TrmB"/>
    <property type="match status" value="1"/>
</dbReference>
<dbReference type="GO" id="GO:0008176">
    <property type="term" value="F:tRNA (guanine(46)-N7)-methyltransferase activity"/>
    <property type="evidence" value="ECO:0007669"/>
    <property type="project" value="UniProtKB-EC"/>
</dbReference>
<dbReference type="PANTHER" id="PTHR23417">
    <property type="entry name" value="3-DEOXY-D-MANNO-OCTULOSONIC-ACID TRANSFERASE/TRNA GUANINE-N 7 - -METHYLTRANSFERASE"/>
    <property type="match status" value="1"/>
</dbReference>
<reference evidence="8 9" key="1">
    <citation type="submission" date="2021-08" db="EMBL/GenBank/DDBJ databases">
        <title>FDA dAtabase for Regulatory Grade micrObial Sequences (FDA-ARGOS): Supporting development and validation of Infectious Disease Dx tests.</title>
        <authorList>
            <person name="Sproer C."/>
            <person name="Gronow S."/>
            <person name="Severitt S."/>
            <person name="Schroder I."/>
            <person name="Tallon L."/>
            <person name="Sadzewicz L."/>
            <person name="Zhao X."/>
            <person name="Boylan J."/>
            <person name="Ott S."/>
            <person name="Bowen H."/>
            <person name="Vavikolanu K."/>
            <person name="Hazen T."/>
            <person name="Aluvathingal J."/>
            <person name="Nadendla S."/>
            <person name="Lowell S."/>
            <person name="Myers T."/>
            <person name="Yan Y."/>
            <person name="Sichtig H."/>
        </authorList>
    </citation>
    <scope>NUCLEOTIDE SEQUENCE [LARGE SCALE GENOMIC DNA]</scope>
    <source>
        <strain evidence="8 9">FDAARGOS_1460</strain>
    </source>
</reference>
<feature type="binding site" evidence="7">
    <location>
        <position position="68"/>
    </location>
    <ligand>
        <name>S-adenosyl-L-methionine</name>
        <dbReference type="ChEBI" id="CHEBI:59789"/>
    </ligand>
</feature>
<evidence type="ECO:0000313" key="9">
    <source>
        <dbReference type="Proteomes" id="UP000734271"/>
    </source>
</evidence>
<keyword evidence="9" id="KW-1185">Reference proteome</keyword>
<organism evidence="8 9">
    <name type="scientific">Anaerococcus murdochii</name>
    <dbReference type="NCBI Taxonomy" id="411577"/>
    <lineage>
        <taxon>Bacteria</taxon>
        <taxon>Bacillati</taxon>
        <taxon>Bacillota</taxon>
        <taxon>Tissierellia</taxon>
        <taxon>Tissierellales</taxon>
        <taxon>Peptoniphilaceae</taxon>
        <taxon>Anaerococcus</taxon>
    </lineage>
</organism>
<dbReference type="NCBIfam" id="TIGR00091">
    <property type="entry name" value="tRNA (guanosine(46)-N7)-methyltransferase TrmB"/>
    <property type="match status" value="1"/>
</dbReference>
<evidence type="ECO:0000313" key="8">
    <source>
        <dbReference type="EMBL" id="MBZ2387526.1"/>
    </source>
</evidence>
<accession>A0ABS7T168</accession>
<name>A0ABS7T168_9FIRM</name>
<proteinExistence type="inferred from homology"/>
<feature type="binding site" evidence="7">
    <location>
        <position position="121"/>
    </location>
    <ligand>
        <name>substrate</name>
    </ligand>
</feature>
<dbReference type="InterPro" id="IPR003358">
    <property type="entry name" value="tRNA_(Gua-N-7)_MeTrfase_Trmb"/>
</dbReference>
<dbReference type="Proteomes" id="UP000734271">
    <property type="component" value="Unassembled WGS sequence"/>
</dbReference>
<evidence type="ECO:0000256" key="4">
    <source>
        <dbReference type="ARBA" id="ARBA00022679"/>
    </source>
</evidence>
<dbReference type="Gene3D" id="3.40.50.150">
    <property type="entry name" value="Vaccinia Virus protein VP39"/>
    <property type="match status" value="1"/>
</dbReference>
<dbReference type="EMBL" id="JAIPME010000002">
    <property type="protein sequence ID" value="MBZ2387526.1"/>
    <property type="molecule type" value="Genomic_DNA"/>
</dbReference>
<evidence type="ECO:0000256" key="6">
    <source>
        <dbReference type="ARBA" id="ARBA00022694"/>
    </source>
</evidence>
<dbReference type="NCBIfam" id="NF001080">
    <property type="entry name" value="PRK00121.2-2"/>
    <property type="match status" value="1"/>
</dbReference>
<evidence type="ECO:0000256" key="3">
    <source>
        <dbReference type="ARBA" id="ARBA00022603"/>
    </source>
</evidence>
<feature type="binding site" evidence="7">
    <location>
        <begin position="187"/>
        <end position="190"/>
    </location>
    <ligand>
        <name>substrate</name>
    </ligand>
</feature>
<feature type="region of interest" description="Interaction with RNA" evidence="7">
    <location>
        <begin position="123"/>
        <end position="128"/>
    </location>
</feature>
<dbReference type="InterPro" id="IPR029063">
    <property type="entry name" value="SAM-dependent_MTases_sf"/>
</dbReference>
<comment type="pathway">
    <text evidence="7">tRNA modification; N(7)-methylguanine-tRNA biosynthesis.</text>
</comment>
<keyword evidence="5 7" id="KW-0949">S-adenosyl-L-methionine</keyword>
<dbReference type="PROSITE" id="PS51625">
    <property type="entry name" value="SAM_MT_TRMB"/>
    <property type="match status" value="1"/>
</dbReference>
<gene>
    <name evidence="7 8" type="primary">trmB</name>
    <name evidence="8" type="ORF">K8P03_09540</name>
</gene>
<dbReference type="InterPro" id="IPR055361">
    <property type="entry name" value="tRNA_methyltr_TrmB_bact"/>
</dbReference>
<feature type="binding site" evidence="7">
    <location>
        <position position="43"/>
    </location>
    <ligand>
        <name>S-adenosyl-L-methionine</name>
        <dbReference type="ChEBI" id="CHEBI:59789"/>
    </ligand>
</feature>
<dbReference type="Pfam" id="PF02390">
    <property type="entry name" value="Methyltransf_4"/>
    <property type="match status" value="1"/>
</dbReference>
<dbReference type="EC" id="2.1.1.33" evidence="7"/>
<sequence>MRLRHKPHAIPKMQESDYIIFEAKNYKGNWHDIFRNNNEIELEIGAGKGDFIVNKAEKNPDINYLALEMNTNAFVSACEKIEEEELSNVYGIVGKAEELLDMFEDGEISKIYLNFSTPWPKKRHNKRRLSHENFLKLYQVICKRGAEIELKTDNEDFFDASLAYMEDFGMEIIEVDRDLAEENSIVTEYERKFRNRNMPIFHLIAKFK</sequence>
<evidence type="ECO:0000256" key="7">
    <source>
        <dbReference type="HAMAP-Rule" id="MF_01057"/>
    </source>
</evidence>
<comment type="caution">
    <text evidence="7">Lacks conserved residue(s) required for the propagation of feature annotation.</text>
</comment>
<evidence type="ECO:0000256" key="5">
    <source>
        <dbReference type="ARBA" id="ARBA00022691"/>
    </source>
</evidence>
<comment type="similarity">
    <text evidence="7">Belongs to the class I-like SAM-binding methyltransferase superfamily. TrmB family.</text>
</comment>
<keyword evidence="3 7" id="KW-0489">Methyltransferase</keyword>
<keyword evidence="4 7" id="KW-0808">Transferase</keyword>